<dbReference type="STRING" id="1076935.U4L8D3"/>
<feature type="region of interest" description="Disordered" evidence="2">
    <location>
        <begin position="181"/>
        <end position="207"/>
    </location>
</feature>
<organism evidence="4 5">
    <name type="scientific">Pyronema omphalodes (strain CBS 100304)</name>
    <name type="common">Pyronema confluens</name>
    <dbReference type="NCBI Taxonomy" id="1076935"/>
    <lineage>
        <taxon>Eukaryota</taxon>
        <taxon>Fungi</taxon>
        <taxon>Dikarya</taxon>
        <taxon>Ascomycota</taxon>
        <taxon>Pezizomycotina</taxon>
        <taxon>Pezizomycetes</taxon>
        <taxon>Pezizales</taxon>
        <taxon>Pyronemataceae</taxon>
        <taxon>Pyronema</taxon>
    </lineage>
</organism>
<proteinExistence type="predicted"/>
<dbReference type="Pfam" id="PF00620">
    <property type="entry name" value="RhoGAP"/>
    <property type="match status" value="1"/>
</dbReference>
<feature type="compositionally biased region" description="Polar residues" evidence="2">
    <location>
        <begin position="588"/>
        <end position="601"/>
    </location>
</feature>
<dbReference type="SMART" id="SM00324">
    <property type="entry name" value="RhoGAP"/>
    <property type="match status" value="1"/>
</dbReference>
<evidence type="ECO:0000313" key="4">
    <source>
        <dbReference type="EMBL" id="CCX09633.1"/>
    </source>
</evidence>
<feature type="compositionally biased region" description="Low complexity" evidence="2">
    <location>
        <begin position="748"/>
        <end position="765"/>
    </location>
</feature>
<reference evidence="4 5" key="1">
    <citation type="journal article" date="2013" name="PLoS Genet.">
        <title>The genome and development-dependent transcriptomes of Pyronema confluens: a window into fungal evolution.</title>
        <authorList>
            <person name="Traeger S."/>
            <person name="Altegoer F."/>
            <person name="Freitag M."/>
            <person name="Gabaldon T."/>
            <person name="Kempken F."/>
            <person name="Kumar A."/>
            <person name="Marcet-Houben M."/>
            <person name="Poggeler S."/>
            <person name="Stajich J.E."/>
            <person name="Nowrousian M."/>
        </authorList>
    </citation>
    <scope>NUCLEOTIDE SEQUENCE [LARGE SCALE GENOMIC DNA]</scope>
    <source>
        <strain evidence="5">CBS 100304</strain>
        <tissue evidence="4">Vegetative mycelium</tissue>
    </source>
</reference>
<feature type="coiled-coil region" evidence="1">
    <location>
        <begin position="949"/>
        <end position="976"/>
    </location>
</feature>
<feature type="compositionally biased region" description="Low complexity" evidence="2">
    <location>
        <begin position="101"/>
        <end position="123"/>
    </location>
</feature>
<feature type="domain" description="Rho-GAP" evidence="3">
    <location>
        <begin position="257"/>
        <end position="541"/>
    </location>
</feature>
<feature type="compositionally biased region" description="Polar residues" evidence="2">
    <location>
        <begin position="890"/>
        <end position="913"/>
    </location>
</feature>
<feature type="region of interest" description="Disordered" evidence="2">
    <location>
        <begin position="717"/>
        <end position="781"/>
    </location>
</feature>
<dbReference type="OrthoDB" id="9994905at2759"/>
<dbReference type="Gene3D" id="1.10.555.10">
    <property type="entry name" value="Rho GTPase activation protein"/>
    <property type="match status" value="1"/>
</dbReference>
<feature type="compositionally biased region" description="Low complexity" evidence="2">
    <location>
        <begin position="1023"/>
        <end position="1047"/>
    </location>
</feature>
<feature type="compositionally biased region" description="Polar residues" evidence="2">
    <location>
        <begin position="807"/>
        <end position="822"/>
    </location>
</feature>
<dbReference type="EMBL" id="HF935477">
    <property type="protein sequence ID" value="CCX09633.1"/>
    <property type="molecule type" value="Genomic_DNA"/>
</dbReference>
<feature type="compositionally biased region" description="Polar residues" evidence="2">
    <location>
        <begin position="717"/>
        <end position="735"/>
    </location>
</feature>
<evidence type="ECO:0000313" key="5">
    <source>
        <dbReference type="Proteomes" id="UP000018144"/>
    </source>
</evidence>
<feature type="region of interest" description="Disordered" evidence="2">
    <location>
        <begin position="807"/>
        <end position="924"/>
    </location>
</feature>
<protein>
    <submittedName>
        <fullName evidence="4">Similar to Probable Rho-GTPase-activating protein 6 acc. no. O43027</fullName>
    </submittedName>
</protein>
<keyword evidence="1" id="KW-0175">Coiled coil</keyword>
<feature type="region of interest" description="Disordered" evidence="2">
    <location>
        <begin position="98"/>
        <end position="123"/>
    </location>
</feature>
<dbReference type="Proteomes" id="UP000018144">
    <property type="component" value="Unassembled WGS sequence"/>
</dbReference>
<dbReference type="InterPro" id="IPR000198">
    <property type="entry name" value="RhoGAP_dom"/>
</dbReference>
<sequence>MAQAPRARTSRRSRPSLAALTDSGYEPSSTVGYGKNMLPHSLSRNTSSPNFIQMADREKDLRKHLLADMFTDGDERVHNPSATLRSLRALSSFDVDGEAAGDSSGTITGRSGSSVHPKSSTISRSATISSAWSGVSNRLFMESVLGTGNEQRQTNDFTEQFDRLAKKHGIQPFPVDYKAEPTSVSVSSASREQSSGESTPTMGGNRFWNKLLGRTPSTVDVSKQHGNMKLTLTKRRHPNISDLAAIGRGKRDSLKGMHLEDMIRLGGVAIFNLPLGLAPGDLLIPTCIHAAAQFLLNNGLKTPGIFRVSGNVSTVYALYDFYQKQLEENNNEAVVATTALARLPSHIHYSIHDVAHLFRKLLHGLPGGLLGSPSVFQALYNIHRFVYPDPSLGDEMTRKVKPRMIALAISSVNLHFRISLICAVFGLLRAITLANEQELETKVKDPHEMFASIKEDALGIVFGPLLLGDKSDHILTDDLEDRGGLLVLPSVDPTATATKRNKSTKSRSSKLDMSFNKKNLEKTRRAAMVCQMLIDNWEDIVYQMKKIDTLATTAQAYDLPAQTGGEFKYVSESSKKGTMRDDIGRTSTLKSQKGSYRSGTVRSARHTPAPVPEPVKHKYHSIAGHHIPMPNLGHNFHSLHASDLPDLMRFSARNSHEQEPEEQLPVPLVAEKRDMEPMTPITEMTPITQMTPIRTLPHPDIPEPEASPNWRVITPEQMTEPSTPTRNTFNITTKQPVLERIPYDQETSQSSSHSRNSSRSSRNRSPVFDPTASPPISIMAQPAIRPGPRRELAPAFEESPNFRVQSNASMLSEAPSEQSSRRGISPIPEFERPSAPEPPEDPEDPDDRPITPRPLSFKKKTPSPNFSIYEDNSPAPSSRQSSRSPRLTLTKPNSRSPITLNPGSGSRGPSPNTLPLLPATTSTNRRRAATIESDFEDRFVFDPEGKKNNSALYAEIRRLQRMVDTKNEEAIQTRKELELARNMANAGTLSQLVRECQEEVKIWRNRAEWAEKMLRERGIGMEGIPAAPGQQQQVPQSLQAGFAGSSRGPPPAARRGAAHRYSVS</sequence>
<dbReference type="GO" id="GO:0007165">
    <property type="term" value="P:signal transduction"/>
    <property type="evidence" value="ECO:0007669"/>
    <property type="project" value="InterPro"/>
</dbReference>
<dbReference type="PROSITE" id="PS50238">
    <property type="entry name" value="RHOGAP"/>
    <property type="match status" value="1"/>
</dbReference>
<feature type="compositionally biased region" description="Low complexity" evidence="2">
    <location>
        <begin position="183"/>
        <end position="198"/>
    </location>
</feature>
<feature type="region of interest" description="Disordered" evidence="2">
    <location>
        <begin position="1022"/>
        <end position="1064"/>
    </location>
</feature>
<feature type="region of interest" description="Disordered" evidence="2">
    <location>
        <begin position="588"/>
        <end position="614"/>
    </location>
</feature>
<name>U4L8D3_PYROM</name>
<feature type="compositionally biased region" description="Low complexity" evidence="2">
    <location>
        <begin position="873"/>
        <end position="886"/>
    </location>
</feature>
<gene>
    <name evidence="4" type="ORF">PCON_09226</name>
</gene>
<dbReference type="eggNOG" id="ENOG502SAYM">
    <property type="taxonomic scope" value="Eukaryota"/>
</dbReference>
<accession>U4L8D3</accession>
<feature type="region of interest" description="Disordered" evidence="2">
    <location>
        <begin position="1"/>
        <end position="31"/>
    </location>
</feature>
<evidence type="ECO:0000259" key="3">
    <source>
        <dbReference type="PROSITE" id="PS50238"/>
    </source>
</evidence>
<evidence type="ECO:0000256" key="1">
    <source>
        <dbReference type="SAM" id="Coils"/>
    </source>
</evidence>
<dbReference type="InterPro" id="IPR008936">
    <property type="entry name" value="Rho_GTPase_activation_prot"/>
</dbReference>
<dbReference type="SUPFAM" id="SSF48350">
    <property type="entry name" value="GTPase activation domain, GAP"/>
    <property type="match status" value="1"/>
</dbReference>
<evidence type="ECO:0000256" key="2">
    <source>
        <dbReference type="SAM" id="MobiDB-lite"/>
    </source>
</evidence>
<keyword evidence="5" id="KW-1185">Reference proteome</keyword>
<dbReference type="AlphaFoldDB" id="U4L8D3"/>